<organism evidence="5 6">
    <name type="scientific">Aphanomyces euteiches</name>
    <dbReference type="NCBI Taxonomy" id="100861"/>
    <lineage>
        <taxon>Eukaryota</taxon>
        <taxon>Sar</taxon>
        <taxon>Stramenopiles</taxon>
        <taxon>Oomycota</taxon>
        <taxon>Saprolegniomycetes</taxon>
        <taxon>Saprolegniales</taxon>
        <taxon>Verrucalvaceae</taxon>
        <taxon>Aphanomyces</taxon>
    </lineage>
</organism>
<proteinExistence type="predicted"/>
<dbReference type="Proteomes" id="UP000481153">
    <property type="component" value="Unassembled WGS sequence"/>
</dbReference>
<reference evidence="5 6" key="1">
    <citation type="submission" date="2019-07" db="EMBL/GenBank/DDBJ databases">
        <title>Genomics analysis of Aphanomyces spp. identifies a new class of oomycete effector associated with host adaptation.</title>
        <authorList>
            <person name="Gaulin E."/>
        </authorList>
    </citation>
    <scope>NUCLEOTIDE SEQUENCE [LARGE SCALE GENOMIC DNA]</scope>
    <source>
        <strain evidence="5 6">ATCC 201684</strain>
    </source>
</reference>
<dbReference type="InterPro" id="IPR051831">
    <property type="entry name" value="Bromodomain_contain_prot"/>
</dbReference>
<dbReference type="PROSITE" id="PS50014">
    <property type="entry name" value="BROMODOMAIN_2"/>
    <property type="match status" value="1"/>
</dbReference>
<keyword evidence="1 2" id="KW-0103">Bromodomain</keyword>
<evidence type="ECO:0000259" key="4">
    <source>
        <dbReference type="PROSITE" id="PS50014"/>
    </source>
</evidence>
<dbReference type="CDD" id="cd04369">
    <property type="entry name" value="Bromodomain"/>
    <property type="match status" value="1"/>
</dbReference>
<keyword evidence="6" id="KW-1185">Reference proteome</keyword>
<feature type="region of interest" description="Disordered" evidence="3">
    <location>
        <begin position="274"/>
        <end position="293"/>
    </location>
</feature>
<evidence type="ECO:0000313" key="6">
    <source>
        <dbReference type="Proteomes" id="UP000481153"/>
    </source>
</evidence>
<dbReference type="PANTHER" id="PTHR22881:SF27">
    <property type="entry name" value="BROMODOMAIN CONTAINING 7_9"/>
    <property type="match status" value="1"/>
</dbReference>
<protein>
    <recommendedName>
        <fullName evidence="4">Bromo domain-containing protein</fullName>
    </recommendedName>
</protein>
<feature type="region of interest" description="Disordered" evidence="3">
    <location>
        <begin position="112"/>
        <end position="144"/>
    </location>
</feature>
<evidence type="ECO:0000256" key="3">
    <source>
        <dbReference type="SAM" id="MobiDB-lite"/>
    </source>
</evidence>
<name>A0A6G0WHB1_9STRA</name>
<gene>
    <name evidence="5" type="ORF">Ae201684_015197</name>
</gene>
<sequence length="332" mass="37719">MSCGRAKVHDEDLKESMTRLLRTLVKKDAYELFYRPVDTREVPDYLEKIEKPMSFSIIEKNITRQAYHSLDDFKSDILTVFSNAQQYNMENTIYFREATKLASLARELFHDTQEPTRSRPLEQSHNATIDRQLNEETEGPDTQLEMDLPKFDLGIRLPVVETNAYLADTEDDEDIEDFEDVCSQDLDGYHTDSSYVFDDIIHAPLPDSPLVIAKPSVAVDAVADIDSDSSLSDGIDYEVSVPPPRPQVVEHRRPLCDKENRPDVTDKGMEWISTKRRAPSGATSSIDVTSPPVKKAYVPRPYKSIFGEKGPPRAKRQALMDLYVNSGRQNDA</sequence>
<comment type="caution">
    <text evidence="5">The sequence shown here is derived from an EMBL/GenBank/DDBJ whole genome shotgun (WGS) entry which is preliminary data.</text>
</comment>
<evidence type="ECO:0000256" key="2">
    <source>
        <dbReference type="PROSITE-ProRule" id="PRU00035"/>
    </source>
</evidence>
<dbReference type="VEuPathDB" id="FungiDB:AeMF1_020945"/>
<dbReference type="SUPFAM" id="SSF47370">
    <property type="entry name" value="Bromodomain"/>
    <property type="match status" value="1"/>
</dbReference>
<dbReference type="SMART" id="SM00297">
    <property type="entry name" value="BROMO"/>
    <property type="match status" value="1"/>
</dbReference>
<dbReference type="AlphaFoldDB" id="A0A6G0WHB1"/>
<evidence type="ECO:0000256" key="1">
    <source>
        <dbReference type="ARBA" id="ARBA00023117"/>
    </source>
</evidence>
<feature type="domain" description="Bromo" evidence="4">
    <location>
        <begin position="25"/>
        <end position="95"/>
    </location>
</feature>
<dbReference type="PRINTS" id="PR00503">
    <property type="entry name" value="BROMODOMAIN"/>
</dbReference>
<dbReference type="Gene3D" id="1.20.920.10">
    <property type="entry name" value="Bromodomain-like"/>
    <property type="match status" value="1"/>
</dbReference>
<dbReference type="InterPro" id="IPR036427">
    <property type="entry name" value="Bromodomain-like_sf"/>
</dbReference>
<dbReference type="PANTHER" id="PTHR22881">
    <property type="entry name" value="BROMODOMAIN CONTAINING PROTEIN"/>
    <property type="match status" value="1"/>
</dbReference>
<dbReference type="Pfam" id="PF00439">
    <property type="entry name" value="Bromodomain"/>
    <property type="match status" value="1"/>
</dbReference>
<dbReference type="EMBL" id="VJMJ01000213">
    <property type="protein sequence ID" value="KAF0726572.1"/>
    <property type="molecule type" value="Genomic_DNA"/>
</dbReference>
<accession>A0A6G0WHB1</accession>
<dbReference type="InterPro" id="IPR001487">
    <property type="entry name" value="Bromodomain"/>
</dbReference>
<feature type="compositionally biased region" description="Basic and acidic residues" evidence="3">
    <location>
        <begin position="112"/>
        <end position="122"/>
    </location>
</feature>
<evidence type="ECO:0000313" key="5">
    <source>
        <dbReference type="EMBL" id="KAF0726572.1"/>
    </source>
</evidence>